<dbReference type="AlphaFoldDB" id="A0AAE8SE04"/>
<keyword evidence="3" id="KW-1185">Reference proteome</keyword>
<dbReference type="SUPFAM" id="SSF53335">
    <property type="entry name" value="S-adenosyl-L-methionine-dependent methyltransferases"/>
    <property type="match status" value="1"/>
</dbReference>
<evidence type="ECO:0000259" key="1">
    <source>
        <dbReference type="Pfam" id="PF08241"/>
    </source>
</evidence>
<gene>
    <name evidence="2" type="ORF">FTOL_01607</name>
</gene>
<accession>A0AAE8SE04</accession>
<proteinExistence type="predicted"/>
<dbReference type="Pfam" id="PF08241">
    <property type="entry name" value="Methyltransf_11"/>
    <property type="match status" value="1"/>
</dbReference>
<reference evidence="2" key="1">
    <citation type="submission" date="2018-03" db="EMBL/GenBank/DDBJ databases">
        <authorList>
            <person name="Guldener U."/>
        </authorList>
    </citation>
    <scope>NUCLEOTIDE SEQUENCE</scope>
</reference>
<feature type="domain" description="Methyltransferase type 11" evidence="1">
    <location>
        <begin position="48"/>
        <end position="148"/>
    </location>
</feature>
<dbReference type="InterPro" id="IPR013216">
    <property type="entry name" value="Methyltransf_11"/>
</dbReference>
<evidence type="ECO:0000313" key="3">
    <source>
        <dbReference type="Proteomes" id="UP001187734"/>
    </source>
</evidence>
<evidence type="ECO:0000313" key="2">
    <source>
        <dbReference type="EMBL" id="SPJ71879.1"/>
    </source>
</evidence>
<dbReference type="Proteomes" id="UP001187734">
    <property type="component" value="Unassembled WGS sequence"/>
</dbReference>
<dbReference type="Gene3D" id="3.40.50.150">
    <property type="entry name" value="Vaccinia Virus protein VP39"/>
    <property type="match status" value="1"/>
</dbReference>
<dbReference type="PANTHER" id="PTHR44942:SF10">
    <property type="entry name" value="METHYLTRANSFERASE TYPE 11 DOMAIN-CONTAINING PROTEIN"/>
    <property type="match status" value="1"/>
</dbReference>
<dbReference type="CDD" id="cd02440">
    <property type="entry name" value="AdoMet_MTases"/>
    <property type="match status" value="1"/>
</dbReference>
<name>A0AAE8SE04_9HYPO</name>
<dbReference type="GO" id="GO:0008757">
    <property type="term" value="F:S-adenosylmethionine-dependent methyltransferase activity"/>
    <property type="evidence" value="ECO:0007669"/>
    <property type="project" value="InterPro"/>
</dbReference>
<sequence length="308" mass="33695">MPLDTTFRNYSQQQASDYAKGRLGYSNTLVDFILNYHHSTGGQNGTLLDVGCGPGTATQMLAPHFDVAYGVDPGESMIKLASDLGGQTRVGDSIIYKLSTAEDIDKIDGLSQSSLDLITAATAAHWFDMPRFWSAAAKVLKPGGTVAIWTTFRQPVTSNGENKLQLIFEEFRNSLAPYTSAGTRLTQDGYVDMVMPWDNSATSQFYDRQTSARHELSAADGFFPALAMKGPSNESPQTQLHRFEMLVSTFGTVDRWRKANPEMAGTKNDCVNILMDKVRKVAEESGGKIDMSVLAGQMAVALILVKRK</sequence>
<dbReference type="InterPro" id="IPR051052">
    <property type="entry name" value="Diverse_substrate_MTase"/>
</dbReference>
<dbReference type="EMBL" id="ONZP01000050">
    <property type="protein sequence ID" value="SPJ71879.1"/>
    <property type="molecule type" value="Genomic_DNA"/>
</dbReference>
<dbReference type="InterPro" id="IPR029063">
    <property type="entry name" value="SAM-dependent_MTases_sf"/>
</dbReference>
<comment type="caution">
    <text evidence="2">The sequence shown here is derived from an EMBL/GenBank/DDBJ whole genome shotgun (WGS) entry which is preliminary data.</text>
</comment>
<protein>
    <submittedName>
        <fullName evidence="2">Related to trans-aconitate 3-methyltransferase</fullName>
    </submittedName>
</protein>
<organism evidence="2 3">
    <name type="scientific">Fusarium torulosum</name>
    <dbReference type="NCBI Taxonomy" id="33205"/>
    <lineage>
        <taxon>Eukaryota</taxon>
        <taxon>Fungi</taxon>
        <taxon>Dikarya</taxon>
        <taxon>Ascomycota</taxon>
        <taxon>Pezizomycotina</taxon>
        <taxon>Sordariomycetes</taxon>
        <taxon>Hypocreomycetidae</taxon>
        <taxon>Hypocreales</taxon>
        <taxon>Nectriaceae</taxon>
        <taxon>Fusarium</taxon>
    </lineage>
</organism>
<dbReference type="PANTHER" id="PTHR44942">
    <property type="entry name" value="METHYLTRANSF_11 DOMAIN-CONTAINING PROTEIN"/>
    <property type="match status" value="1"/>
</dbReference>